<proteinExistence type="predicted"/>
<dbReference type="InterPro" id="IPR035914">
    <property type="entry name" value="Sperma_CUB_dom_sf"/>
</dbReference>
<feature type="domain" description="CUB" evidence="4">
    <location>
        <begin position="627"/>
        <end position="753"/>
    </location>
</feature>
<evidence type="ECO:0000256" key="1">
    <source>
        <dbReference type="ARBA" id="ARBA00022737"/>
    </source>
</evidence>
<comment type="caution">
    <text evidence="3">Lacks conserved residue(s) required for the propagation of feature annotation.</text>
</comment>
<keyword evidence="6" id="KW-1185">Reference proteome</keyword>
<feature type="domain" description="CUB" evidence="4">
    <location>
        <begin position="47"/>
        <end position="156"/>
    </location>
</feature>
<dbReference type="SUPFAM" id="SSF49854">
    <property type="entry name" value="Spermadhesin, CUB domain"/>
    <property type="match status" value="7"/>
</dbReference>
<dbReference type="Proteomes" id="UP000887116">
    <property type="component" value="Unassembled WGS sequence"/>
</dbReference>
<keyword evidence="2 3" id="KW-1015">Disulfide bond</keyword>
<dbReference type="Pfam" id="PF00431">
    <property type="entry name" value="CUB"/>
    <property type="match status" value="7"/>
</dbReference>
<dbReference type="PANTHER" id="PTHR24251">
    <property type="entry name" value="OVOCHYMASE-RELATED"/>
    <property type="match status" value="1"/>
</dbReference>
<evidence type="ECO:0000259" key="4">
    <source>
        <dbReference type="PROSITE" id="PS01180"/>
    </source>
</evidence>
<dbReference type="PROSITE" id="PS01180">
    <property type="entry name" value="CUB"/>
    <property type="match status" value="8"/>
</dbReference>
<evidence type="ECO:0000256" key="2">
    <source>
        <dbReference type="ARBA" id="ARBA00023157"/>
    </source>
</evidence>
<dbReference type="OrthoDB" id="6425279at2759"/>
<reference evidence="5" key="1">
    <citation type="submission" date="2020-07" db="EMBL/GenBank/DDBJ databases">
        <title>Multicomponent nature underlies the extraordinary mechanical properties of spider dragline silk.</title>
        <authorList>
            <person name="Kono N."/>
            <person name="Nakamura H."/>
            <person name="Mori M."/>
            <person name="Yoshida Y."/>
            <person name="Ohtoshi R."/>
            <person name="Malay A.D."/>
            <person name="Moran D.A.P."/>
            <person name="Tomita M."/>
            <person name="Numata K."/>
            <person name="Arakawa K."/>
        </authorList>
    </citation>
    <scope>NUCLEOTIDE SEQUENCE</scope>
</reference>
<feature type="domain" description="CUB" evidence="4">
    <location>
        <begin position="754"/>
        <end position="786"/>
    </location>
</feature>
<dbReference type="SMART" id="SM00042">
    <property type="entry name" value="CUB"/>
    <property type="match status" value="6"/>
</dbReference>
<protein>
    <submittedName>
        <fullName evidence="5">Cubilin</fullName>
    </submittedName>
</protein>
<evidence type="ECO:0000313" key="5">
    <source>
        <dbReference type="EMBL" id="GFQ96473.1"/>
    </source>
</evidence>
<feature type="domain" description="CUB" evidence="4">
    <location>
        <begin position="509"/>
        <end position="623"/>
    </location>
</feature>
<dbReference type="FunFam" id="2.60.120.290:FF:000005">
    <property type="entry name" value="Procollagen C-endopeptidase enhancer 1"/>
    <property type="match status" value="1"/>
</dbReference>
<feature type="domain" description="CUB" evidence="4">
    <location>
        <begin position="1"/>
        <end position="43"/>
    </location>
</feature>
<sequence>MIGQLCGTITPENIISTYNFLWMKFATDGSVQNRGFYAQYEAIEIGCGGVLTDPVGQLSSPRHPDRYPHSITCSWYLKAPANHIIRLTFTSFELEHDSSCLYDYVLVQDLDGTEIGKFCGNRRPPSLTSMDSSIFVKFVTDASVARDGFTANYEFLDASQACGGTFYRESGVIKSPGYPNRYPHNAHCIWIVKGQNHRQITLNITSFELEEHQNCRYDYLEIRNGEYETSPLTGKYCGTNILKAITSHSNVMRLEFKTDNSMSSRGFEIYFDSSATGCGARLTSPRGSIVSPNYPQPYPYSADCEWLIQTSAGSLISVSVVDVDIEEHQQCLYDYLQIFDGPTENSKTLLKICNNQQSPGSLLSSGNSALVRFRSDNTHTGGGFHLSYQTVCNNNLTSRRGVIESPNFPNPYPHNHNCTWIIKAPKGSNISIAFSHLFLEGGDSCDADYIEVLEMNKIQQQTQLGKYCGSVSRPPDNLLTTTNTAIVRLVSDQSVSREGFRLEWMTLGCGADIQNKPSGTITSPNYPNGYPVETACYWHISYPPGNQVELTINELDMEGDFDCRYDYLRVYGGENVQAPRLLNLCTHVTSPQLVVSHGNHMFIEFNSDHSVSRRGFSATFRRKAGGCGGVFKASESMIMSPNYPDPYNANDDCDWLIQVDPSHLIVLEFYEFDLPEAVNDTKGYVACQKNYHHLHHSHIWFYDGNSTAAPLILKKSGQKPGGTFMSTGYQMLVKLVANGNDVGIGFKAHYKTGCGGRLLADEGGMISSPSYFSFVNCSWIIYAADP</sequence>
<dbReference type="FunFam" id="2.60.120.290:FF:000013">
    <property type="entry name" value="Membrane frizzled-related protein"/>
    <property type="match status" value="4"/>
</dbReference>
<name>A0A8X6G664_TRICU</name>
<dbReference type="Gene3D" id="2.60.120.290">
    <property type="entry name" value="Spermadhesin, CUB domain"/>
    <property type="match status" value="7"/>
</dbReference>
<evidence type="ECO:0000313" key="6">
    <source>
        <dbReference type="Proteomes" id="UP000887116"/>
    </source>
</evidence>
<dbReference type="CDD" id="cd00041">
    <property type="entry name" value="CUB"/>
    <property type="match status" value="7"/>
</dbReference>
<dbReference type="InterPro" id="IPR000859">
    <property type="entry name" value="CUB_dom"/>
</dbReference>
<feature type="domain" description="CUB" evidence="4">
    <location>
        <begin position="278"/>
        <end position="391"/>
    </location>
</feature>
<dbReference type="PANTHER" id="PTHR24251:SF52">
    <property type="entry name" value="CUB DOMAIN-CONTAINING PROTEIN"/>
    <property type="match status" value="1"/>
</dbReference>
<feature type="domain" description="CUB" evidence="4">
    <location>
        <begin position="392"/>
        <end position="507"/>
    </location>
</feature>
<organism evidence="5 6">
    <name type="scientific">Trichonephila clavata</name>
    <name type="common">Joro spider</name>
    <name type="synonym">Nephila clavata</name>
    <dbReference type="NCBI Taxonomy" id="2740835"/>
    <lineage>
        <taxon>Eukaryota</taxon>
        <taxon>Metazoa</taxon>
        <taxon>Ecdysozoa</taxon>
        <taxon>Arthropoda</taxon>
        <taxon>Chelicerata</taxon>
        <taxon>Arachnida</taxon>
        <taxon>Araneae</taxon>
        <taxon>Araneomorphae</taxon>
        <taxon>Entelegynae</taxon>
        <taxon>Araneoidea</taxon>
        <taxon>Nephilidae</taxon>
        <taxon>Trichonephila</taxon>
    </lineage>
</organism>
<dbReference type="EMBL" id="BMAO01034438">
    <property type="protein sequence ID" value="GFQ96473.1"/>
    <property type="molecule type" value="Genomic_DNA"/>
</dbReference>
<feature type="domain" description="CUB" evidence="4">
    <location>
        <begin position="162"/>
        <end position="274"/>
    </location>
</feature>
<feature type="disulfide bond" evidence="3">
    <location>
        <begin position="509"/>
        <end position="536"/>
    </location>
</feature>
<comment type="caution">
    <text evidence="5">The sequence shown here is derived from an EMBL/GenBank/DDBJ whole genome shotgun (WGS) entry which is preliminary data.</text>
</comment>
<feature type="non-terminal residue" evidence="5">
    <location>
        <position position="786"/>
    </location>
</feature>
<evidence type="ECO:0000256" key="3">
    <source>
        <dbReference type="PROSITE-ProRule" id="PRU00059"/>
    </source>
</evidence>
<gene>
    <name evidence="5" type="primary">CUBN</name>
    <name evidence="5" type="ORF">TNCT_295141</name>
</gene>
<dbReference type="AlphaFoldDB" id="A0A8X6G664"/>
<accession>A0A8X6G664</accession>
<keyword evidence="1" id="KW-0677">Repeat</keyword>